<comment type="caution">
    <text evidence="2">The sequence shown here is derived from an EMBL/GenBank/DDBJ whole genome shotgun (WGS) entry which is preliminary data.</text>
</comment>
<dbReference type="Gene3D" id="3.60.10.10">
    <property type="entry name" value="Endonuclease/exonuclease/phosphatase"/>
    <property type="match status" value="1"/>
</dbReference>
<gene>
    <name evidence="2" type="ORF">OIU84_023773</name>
</gene>
<dbReference type="AlphaFoldDB" id="A0AAD6KTZ1"/>
<evidence type="ECO:0000313" key="2">
    <source>
        <dbReference type="EMBL" id="KAJ6428407.1"/>
    </source>
</evidence>
<dbReference type="GO" id="GO:0003824">
    <property type="term" value="F:catalytic activity"/>
    <property type="evidence" value="ECO:0007669"/>
    <property type="project" value="InterPro"/>
</dbReference>
<protein>
    <recommendedName>
        <fullName evidence="1">Endonuclease/exonuclease/phosphatase domain-containing protein</fullName>
    </recommendedName>
</protein>
<keyword evidence="3" id="KW-1185">Reference proteome</keyword>
<name>A0AAD6KTZ1_9ROSI</name>
<dbReference type="Pfam" id="PF03372">
    <property type="entry name" value="Exo_endo_phos"/>
    <property type="match status" value="1"/>
</dbReference>
<sequence>MVASLGAWNIRGLNSPLKQKSIHHWINKNKLDIVGILEPRILLTNMAKVEKGLGLSSWQFVSNMHHGHLCRILVCWNPKRVSVCSVHTASQWVTCDVLSKEDGSSIRVTFVYGLNLPVERRALWSYLISQKLVNISVPWGILGDFNAILSSRDRSGGDQHWHTHMDEFPSCISQAELIQISLSGMHFTWDNGQHGEHSILKKLDWVWGNHQLLSTWSASKAEFQARLVSDHSPMVLLLAPPPLRQKARFKFLNLWTQQEGYEEAVSAAWAVEVHGNPISRLTSKLRLLKGCLKSKLGHHTHDMTHKVIMAKEKWHAVQCQLDRNPRDLEIRRREREACYLYNKLNSDAESFFKQRSRVQWLKLGDKNTAYFHRSLLHRRARNHIHSFTSDTGEALSGQ</sequence>
<accession>A0AAD6KTZ1</accession>
<organism evidence="2 3">
    <name type="scientific">Salix udensis</name>
    <dbReference type="NCBI Taxonomy" id="889485"/>
    <lineage>
        <taxon>Eukaryota</taxon>
        <taxon>Viridiplantae</taxon>
        <taxon>Streptophyta</taxon>
        <taxon>Embryophyta</taxon>
        <taxon>Tracheophyta</taxon>
        <taxon>Spermatophyta</taxon>
        <taxon>Magnoliopsida</taxon>
        <taxon>eudicotyledons</taxon>
        <taxon>Gunneridae</taxon>
        <taxon>Pentapetalae</taxon>
        <taxon>rosids</taxon>
        <taxon>fabids</taxon>
        <taxon>Malpighiales</taxon>
        <taxon>Salicaceae</taxon>
        <taxon>Saliceae</taxon>
        <taxon>Salix</taxon>
    </lineage>
</organism>
<feature type="domain" description="Endonuclease/exonuclease/phosphatase" evidence="1">
    <location>
        <begin position="7"/>
        <end position="231"/>
    </location>
</feature>
<dbReference type="InterPro" id="IPR005135">
    <property type="entry name" value="Endo/exonuclease/phosphatase"/>
</dbReference>
<dbReference type="SUPFAM" id="SSF56219">
    <property type="entry name" value="DNase I-like"/>
    <property type="match status" value="1"/>
</dbReference>
<dbReference type="InterPro" id="IPR036691">
    <property type="entry name" value="Endo/exonu/phosph_ase_sf"/>
</dbReference>
<evidence type="ECO:0000259" key="1">
    <source>
        <dbReference type="Pfam" id="PF03372"/>
    </source>
</evidence>
<reference evidence="2 3" key="1">
    <citation type="journal article" date="2023" name="Int. J. Mol. Sci.">
        <title>De Novo Assembly and Annotation of 11 Diverse Shrub Willow (Salix) Genomes Reveals Novel Gene Organization in Sex-Linked Regions.</title>
        <authorList>
            <person name="Hyden B."/>
            <person name="Feng K."/>
            <person name="Yates T.B."/>
            <person name="Jawdy S."/>
            <person name="Cereghino C."/>
            <person name="Smart L.B."/>
            <person name="Muchero W."/>
        </authorList>
    </citation>
    <scope>NUCLEOTIDE SEQUENCE [LARGE SCALE GENOMIC DNA]</scope>
    <source>
        <tissue evidence="2">Shoot tip</tissue>
    </source>
</reference>
<dbReference type="EMBL" id="JAPFFJ010000005">
    <property type="protein sequence ID" value="KAJ6428407.1"/>
    <property type="molecule type" value="Genomic_DNA"/>
</dbReference>
<dbReference type="Proteomes" id="UP001162972">
    <property type="component" value="Chromosome 1"/>
</dbReference>
<evidence type="ECO:0000313" key="3">
    <source>
        <dbReference type="Proteomes" id="UP001162972"/>
    </source>
</evidence>
<dbReference type="PANTHER" id="PTHR33710">
    <property type="entry name" value="BNAC02G09200D PROTEIN"/>
    <property type="match status" value="1"/>
</dbReference>
<dbReference type="PANTHER" id="PTHR33710:SF71">
    <property type="entry name" value="ENDONUCLEASE_EXONUCLEASE_PHOSPHATASE DOMAIN-CONTAINING PROTEIN"/>
    <property type="match status" value="1"/>
</dbReference>
<proteinExistence type="predicted"/>